<proteinExistence type="predicted"/>
<dbReference type="AlphaFoldDB" id="A0P494"/>
<evidence type="ECO:0000313" key="2">
    <source>
        <dbReference type="Proteomes" id="UP000004848"/>
    </source>
</evidence>
<evidence type="ECO:0000313" key="1">
    <source>
        <dbReference type="EMBL" id="EAV40151.1"/>
    </source>
</evidence>
<protein>
    <submittedName>
        <fullName evidence="1">Uncharacterized protein</fullName>
    </submittedName>
</protein>
<dbReference type="Proteomes" id="UP000004848">
    <property type="component" value="Unassembled WGS sequence"/>
</dbReference>
<name>A0P494_ROSAI</name>
<organism evidence="1 2">
    <name type="scientific">Roseibium aggregatum (strain ATCC 25650 / DSM 13394 / JCM 20685 / NBRC 16684 / NCIMB 2208 / IAM 12614 / B1)</name>
    <name type="common">Stappia aggregata</name>
    <dbReference type="NCBI Taxonomy" id="384765"/>
    <lineage>
        <taxon>Bacteria</taxon>
        <taxon>Pseudomonadati</taxon>
        <taxon>Pseudomonadota</taxon>
        <taxon>Alphaproteobacteria</taxon>
        <taxon>Hyphomicrobiales</taxon>
        <taxon>Stappiaceae</taxon>
        <taxon>Roseibium</taxon>
    </lineage>
</organism>
<gene>
    <name evidence="1" type="ORF">SIAM614_00060</name>
</gene>
<reference evidence="1 2" key="1">
    <citation type="submission" date="2006-05" db="EMBL/GenBank/DDBJ databases">
        <authorList>
            <person name="King G."/>
            <person name="Ferriera S."/>
            <person name="Johnson J."/>
            <person name="Kravitz S."/>
            <person name="Beeson K."/>
            <person name="Sutton G."/>
            <person name="Rogers Y.-H."/>
            <person name="Friedman R."/>
            <person name="Frazier M."/>
            <person name="Venter J.C."/>
        </authorList>
    </citation>
    <scope>NUCLEOTIDE SEQUENCE [LARGE SCALE GENOMIC DNA]</scope>
    <source>
        <strain evidence="2">ATCC 25650 / DSM 13394 / JCM 20685 / NBRC 16684 / NCIMB 2208 / IAM 12614 / B1</strain>
    </source>
</reference>
<sequence length="71" mass="7717">MLGRETAGDEPAAVFTDAERNLLERATPDSKCQAQHDLDFYVRAVARIGGLTALPTRRPRRPSYGGAFPAS</sequence>
<accession>A0P494</accession>
<dbReference type="EMBL" id="AAUW01000041">
    <property type="protein sequence ID" value="EAV40151.1"/>
    <property type="molecule type" value="Genomic_DNA"/>
</dbReference>
<comment type="caution">
    <text evidence="1">The sequence shown here is derived from an EMBL/GenBank/DDBJ whole genome shotgun (WGS) entry which is preliminary data.</text>
</comment>